<evidence type="ECO:0000256" key="6">
    <source>
        <dbReference type="ARBA" id="ARBA00023284"/>
    </source>
</evidence>
<dbReference type="Pfam" id="PF10411">
    <property type="entry name" value="DsbC_N"/>
    <property type="match status" value="1"/>
</dbReference>
<keyword evidence="6 7" id="KW-0676">Redox-active center</keyword>
<dbReference type="InterPro" id="IPR018950">
    <property type="entry name" value="DiS-bond_isomerase_DsbC/G_N"/>
</dbReference>
<comment type="similarity">
    <text evidence="2 7">Belongs to the thioredoxin family. DsbC subfamily.</text>
</comment>
<dbReference type="InterPro" id="IPR017937">
    <property type="entry name" value="Thioredoxin_CS"/>
</dbReference>
<dbReference type="InterPro" id="IPR009094">
    <property type="entry name" value="DiS-bond_isomerase_DsbC/G_N_sf"/>
</dbReference>
<dbReference type="SUPFAM" id="SSF54423">
    <property type="entry name" value="DsbC/DsbG N-terminal domain-like"/>
    <property type="match status" value="1"/>
</dbReference>
<keyword evidence="10" id="KW-0614">Plasmid</keyword>
<dbReference type="EMBL" id="CP050314">
    <property type="protein sequence ID" value="QIR16448.1"/>
    <property type="molecule type" value="Genomic_DNA"/>
</dbReference>
<dbReference type="PANTHER" id="PTHR35272:SF3">
    <property type="entry name" value="THIOL:DISULFIDE INTERCHANGE PROTEIN DSBC"/>
    <property type="match status" value="1"/>
</dbReference>
<evidence type="ECO:0000256" key="5">
    <source>
        <dbReference type="ARBA" id="ARBA00023157"/>
    </source>
</evidence>
<evidence type="ECO:0000259" key="9">
    <source>
        <dbReference type="Pfam" id="PF13098"/>
    </source>
</evidence>
<dbReference type="GO" id="GO:0042597">
    <property type="term" value="C:periplasmic space"/>
    <property type="evidence" value="ECO:0007669"/>
    <property type="project" value="UniProtKB-SubCell"/>
</dbReference>
<reference evidence="10 11" key="1">
    <citation type="submission" date="2020-03" db="EMBL/GenBank/DDBJ databases">
        <title>Complete genome sequence of Shewanella sp.</title>
        <authorList>
            <person name="Kim Y.-S."/>
            <person name="Kim S.-J."/>
            <person name="Jung H.-K."/>
            <person name="Kim K.-H."/>
        </authorList>
    </citation>
    <scope>NUCLEOTIDE SEQUENCE [LARGE SCALE GENOMIC DNA]</scope>
    <source>
        <strain evidence="10 11">PN3F2</strain>
        <plasmid evidence="10 11">pPN3F2_1</plasmid>
    </source>
</reference>
<evidence type="ECO:0000313" key="10">
    <source>
        <dbReference type="EMBL" id="QIR16448.1"/>
    </source>
</evidence>
<dbReference type="Gene3D" id="3.40.30.10">
    <property type="entry name" value="Glutaredoxin"/>
    <property type="match status" value="1"/>
</dbReference>
<proteinExistence type="inferred from homology"/>
<dbReference type="KEGG" id="saes:HBH39_18425"/>
<feature type="domain" description="Thioredoxin-like fold" evidence="9">
    <location>
        <begin position="112"/>
        <end position="232"/>
    </location>
</feature>
<gene>
    <name evidence="10" type="ORF">HBH39_18425</name>
</gene>
<keyword evidence="11" id="KW-1185">Reference proteome</keyword>
<dbReference type="Proteomes" id="UP000502608">
    <property type="component" value="Plasmid pPN3F2_1"/>
</dbReference>
<evidence type="ECO:0000259" key="8">
    <source>
        <dbReference type="Pfam" id="PF10411"/>
    </source>
</evidence>
<keyword evidence="3 7" id="KW-0732">Signal</keyword>
<evidence type="ECO:0000256" key="2">
    <source>
        <dbReference type="ARBA" id="ARBA00009813"/>
    </source>
</evidence>
<evidence type="ECO:0000256" key="4">
    <source>
        <dbReference type="ARBA" id="ARBA00022764"/>
    </source>
</evidence>
<geneLocation type="plasmid" evidence="10 11">
    <name>pPN3F2_1</name>
</geneLocation>
<keyword evidence="5" id="KW-1015">Disulfide bond</keyword>
<dbReference type="InterPro" id="IPR033954">
    <property type="entry name" value="DiS-bond_Isoase_DsbC/G"/>
</dbReference>
<accession>A0A6G9QPV1</accession>
<dbReference type="InterPro" id="IPR012336">
    <property type="entry name" value="Thioredoxin-like_fold"/>
</dbReference>
<dbReference type="InterPro" id="IPR051470">
    <property type="entry name" value="Thiol:disulfide_interchange"/>
</dbReference>
<dbReference type="PROSITE" id="PS00194">
    <property type="entry name" value="THIOREDOXIN_1"/>
    <property type="match status" value="1"/>
</dbReference>
<dbReference type="SUPFAM" id="SSF52833">
    <property type="entry name" value="Thioredoxin-like"/>
    <property type="match status" value="1"/>
</dbReference>
<evidence type="ECO:0000256" key="7">
    <source>
        <dbReference type="RuleBase" id="RU364038"/>
    </source>
</evidence>
<dbReference type="Gene3D" id="3.10.450.70">
    <property type="entry name" value="Disulphide bond isomerase, DsbC/G, N-terminal"/>
    <property type="match status" value="1"/>
</dbReference>
<evidence type="ECO:0000256" key="1">
    <source>
        <dbReference type="ARBA" id="ARBA00004418"/>
    </source>
</evidence>
<keyword evidence="4 7" id="KW-0574">Periplasm</keyword>
<feature type="chain" id="PRO_5026371319" description="Thiol:disulfide interchange protein" evidence="7">
    <location>
        <begin position="23"/>
        <end position="239"/>
    </location>
</feature>
<comment type="subcellular location">
    <subcellularLocation>
        <location evidence="1 7">Periplasm</location>
    </subcellularLocation>
</comment>
<dbReference type="Pfam" id="PF13098">
    <property type="entry name" value="Thioredoxin_2"/>
    <property type="match status" value="1"/>
</dbReference>
<organism evidence="10 11">
    <name type="scientific">Shewanella aestuarii</name>
    <dbReference type="NCBI Taxonomy" id="1028752"/>
    <lineage>
        <taxon>Bacteria</taxon>
        <taxon>Pseudomonadati</taxon>
        <taxon>Pseudomonadota</taxon>
        <taxon>Gammaproteobacteria</taxon>
        <taxon>Alteromonadales</taxon>
        <taxon>Shewanellaceae</taxon>
        <taxon>Shewanella</taxon>
    </lineage>
</organism>
<dbReference type="CDD" id="cd03020">
    <property type="entry name" value="DsbA_DsbC_DsbG"/>
    <property type="match status" value="1"/>
</dbReference>
<dbReference type="RefSeq" id="WP_167680279.1">
    <property type="nucleotide sequence ID" value="NZ_CP050314.1"/>
</dbReference>
<dbReference type="PANTHER" id="PTHR35272">
    <property type="entry name" value="THIOL:DISULFIDE INTERCHANGE PROTEIN DSBC-RELATED"/>
    <property type="match status" value="1"/>
</dbReference>
<dbReference type="InterPro" id="IPR036249">
    <property type="entry name" value="Thioredoxin-like_sf"/>
</dbReference>
<evidence type="ECO:0000313" key="11">
    <source>
        <dbReference type="Proteomes" id="UP000502608"/>
    </source>
</evidence>
<sequence>MNSKLKLLSVAILTVSSFTATAVTMTQDAIKVKFETLLPFGVTEIKSAPIDGFYQIETEKGIFYASNDGQKIFSGSLHKFEEGLLNLTALRQQELTSKQLDELQNELIVYQAPNEKYFVTVFTDPTCGYCRKLHHEMKEYNDLGITIAYAAYPRGGVNSDMANTLNNIWCSENQLDAMNKAKSDIYIPTLKCQSPVAKMYNVGSAMGINGTPALFLPNGELVPGYQPPKQLLMTLENQG</sequence>
<evidence type="ECO:0000256" key="3">
    <source>
        <dbReference type="ARBA" id="ARBA00022729"/>
    </source>
</evidence>
<feature type="domain" description="Disulphide bond isomerase DsbC/G N-terminal" evidence="8">
    <location>
        <begin position="23"/>
        <end position="89"/>
    </location>
</feature>
<name>A0A6G9QPV1_9GAMM</name>
<comment type="function">
    <text evidence="7">Required for disulfide bond formation in some periplasmic proteins. Acts by transferring its disulfide bond to other proteins and is reduced in the process.</text>
</comment>
<feature type="signal peptide" evidence="7">
    <location>
        <begin position="1"/>
        <end position="22"/>
    </location>
</feature>
<protein>
    <recommendedName>
        <fullName evidence="7">Thiol:disulfide interchange protein</fullName>
    </recommendedName>
</protein>
<dbReference type="AlphaFoldDB" id="A0A6G9QPV1"/>